<evidence type="ECO:0000256" key="2">
    <source>
        <dbReference type="ARBA" id="ARBA00007798"/>
    </source>
</evidence>
<accession>A0A5S6QT93</accession>
<dbReference type="STRING" id="70415.A0A5S6QT93"/>
<dbReference type="WBParaSite" id="TMUE_2000010354.1">
    <property type="protein sequence ID" value="TMUE_2000010354.1"/>
    <property type="gene ID" value="WBGene00293972"/>
</dbReference>
<dbReference type="Pfam" id="PF09816">
    <property type="entry name" value="EAF"/>
    <property type="match status" value="1"/>
</dbReference>
<reference evidence="12" key="1">
    <citation type="submission" date="2019-12" db="UniProtKB">
        <authorList>
            <consortium name="WormBaseParasite"/>
        </authorList>
    </citation>
    <scope>IDENTIFICATION</scope>
</reference>
<comment type="similarity">
    <text evidence="2">Belongs to the EAF family.</text>
</comment>
<dbReference type="InterPro" id="IPR019194">
    <property type="entry name" value="Tscrpt_elong_fac_Eaf_N"/>
</dbReference>
<name>A0A5S6QT93_TRIMR</name>
<dbReference type="GO" id="GO:0003711">
    <property type="term" value="F:transcription elongation factor activity"/>
    <property type="evidence" value="ECO:0007669"/>
    <property type="project" value="TreeGrafter"/>
</dbReference>
<keyword evidence="8" id="KW-0539">Nucleus</keyword>
<evidence type="ECO:0000313" key="11">
    <source>
        <dbReference type="Proteomes" id="UP000046395"/>
    </source>
</evidence>
<keyword evidence="5" id="KW-0805">Transcription regulation</keyword>
<evidence type="ECO:0000256" key="3">
    <source>
        <dbReference type="ARBA" id="ARBA00021452"/>
    </source>
</evidence>
<keyword evidence="11" id="KW-1185">Reference proteome</keyword>
<dbReference type="Proteomes" id="UP000046395">
    <property type="component" value="Unassembled WGS sequence"/>
</dbReference>
<protein>
    <recommendedName>
        <fullName evidence="3">Ell-associated factor Eaf</fullName>
    </recommendedName>
</protein>
<organism evidence="11 12">
    <name type="scientific">Trichuris muris</name>
    <name type="common">Mouse whipworm</name>
    <dbReference type="NCBI Taxonomy" id="70415"/>
    <lineage>
        <taxon>Eukaryota</taxon>
        <taxon>Metazoa</taxon>
        <taxon>Ecdysozoa</taxon>
        <taxon>Nematoda</taxon>
        <taxon>Enoplea</taxon>
        <taxon>Dorylaimia</taxon>
        <taxon>Trichinellida</taxon>
        <taxon>Trichuridae</taxon>
        <taxon>Trichuris</taxon>
    </lineage>
</organism>
<evidence type="ECO:0000259" key="10">
    <source>
        <dbReference type="Pfam" id="PF09816"/>
    </source>
</evidence>
<evidence type="ECO:0000256" key="5">
    <source>
        <dbReference type="ARBA" id="ARBA00023015"/>
    </source>
</evidence>
<evidence type="ECO:0000256" key="9">
    <source>
        <dbReference type="ARBA" id="ARBA00025617"/>
    </source>
</evidence>
<proteinExistence type="inferred from homology"/>
<keyword evidence="7" id="KW-0804">Transcription</keyword>
<evidence type="ECO:0000256" key="6">
    <source>
        <dbReference type="ARBA" id="ARBA00023159"/>
    </source>
</evidence>
<evidence type="ECO:0000256" key="7">
    <source>
        <dbReference type="ARBA" id="ARBA00023163"/>
    </source>
</evidence>
<evidence type="ECO:0000313" key="12">
    <source>
        <dbReference type="WBParaSite" id="TMUE_2000010354.1"/>
    </source>
</evidence>
<dbReference type="GO" id="GO:0006368">
    <property type="term" value="P:transcription elongation by RNA polymerase II"/>
    <property type="evidence" value="ECO:0007669"/>
    <property type="project" value="InterPro"/>
</dbReference>
<evidence type="ECO:0000256" key="1">
    <source>
        <dbReference type="ARBA" id="ARBA00004123"/>
    </source>
</evidence>
<dbReference type="InterPro" id="IPR027093">
    <property type="entry name" value="EAF_fam"/>
</dbReference>
<dbReference type="GO" id="GO:0032783">
    <property type="term" value="C:super elongation complex"/>
    <property type="evidence" value="ECO:0007669"/>
    <property type="project" value="InterPro"/>
</dbReference>
<dbReference type="PANTHER" id="PTHR15970">
    <property type="entry name" value="ELL-ASSOCIATED FACTOR EAF"/>
    <property type="match status" value="1"/>
</dbReference>
<feature type="domain" description="Transcription elongation factor Eaf N-terminal" evidence="10">
    <location>
        <begin position="59"/>
        <end position="160"/>
    </location>
</feature>
<comment type="subcellular location">
    <subcellularLocation>
        <location evidence="1">Nucleus</location>
    </subcellularLocation>
</comment>
<sequence>MPAIAQFNIQTSTCFSCFYVLCCFVRGVILRHWLLFGRVKPSNMEIVDESGTLVLEGRYTLTFGDSFGSKGDPHYFHTIRYDFKPASVEECTESYVEFAENNEVTVTIPKVDEAGEVQDATLYKGGKRLHQKEFLLLFNHDTKTFTLEKLTYNIQVKKTRGEIGAEALQAIRSTWSQLTSNRRQELEPDFNLENSKELSSSDEYISVSSVSSDRKEDDNDIAETLEAALSSTASAADDMPDLFADTPALFEPTEKVQPAFNQLHEDLQLSESSGEE</sequence>
<comment type="function">
    <text evidence="9">Promotes transcriptional elongation by Su(Tpl)/ELL. Essential for development.</text>
</comment>
<evidence type="ECO:0000256" key="4">
    <source>
        <dbReference type="ARBA" id="ARBA00022553"/>
    </source>
</evidence>
<dbReference type="AlphaFoldDB" id="A0A5S6QT93"/>
<keyword evidence="6" id="KW-0010">Activator</keyword>
<evidence type="ECO:0000256" key="8">
    <source>
        <dbReference type="ARBA" id="ARBA00023242"/>
    </source>
</evidence>
<dbReference type="PANTHER" id="PTHR15970:SF2">
    <property type="entry name" value="ELL-ASSOCIATED FACTOR EAF"/>
    <property type="match status" value="1"/>
</dbReference>
<keyword evidence="4" id="KW-0597">Phosphoprotein</keyword>